<dbReference type="PANTHER" id="PTHR30035:SF3">
    <property type="entry name" value="INTERMEMBRANE PHOSPHOLIPID TRANSPORT SYSTEM LIPOPROTEIN MLAA"/>
    <property type="match status" value="1"/>
</dbReference>
<evidence type="ECO:0000313" key="4">
    <source>
        <dbReference type="EMBL" id="BBM82827.1"/>
    </source>
</evidence>
<keyword evidence="2" id="KW-0732">Signal</keyword>
<feature type="domain" description="AB hydrolase-1" evidence="3">
    <location>
        <begin position="345"/>
        <end position="631"/>
    </location>
</feature>
<evidence type="ECO:0000259" key="3">
    <source>
        <dbReference type="Pfam" id="PF00561"/>
    </source>
</evidence>
<dbReference type="KEGG" id="uam:UABAM_01170"/>
<organism evidence="4 5">
    <name type="scientific">Uabimicrobium amorphum</name>
    <dbReference type="NCBI Taxonomy" id="2596890"/>
    <lineage>
        <taxon>Bacteria</taxon>
        <taxon>Pseudomonadati</taxon>
        <taxon>Planctomycetota</taxon>
        <taxon>Candidatus Uabimicrobiia</taxon>
        <taxon>Candidatus Uabimicrobiales</taxon>
        <taxon>Candidatus Uabimicrobiaceae</taxon>
        <taxon>Candidatus Uabimicrobium</taxon>
    </lineage>
</organism>
<evidence type="ECO:0000256" key="2">
    <source>
        <dbReference type="ARBA" id="ARBA00022729"/>
    </source>
</evidence>
<dbReference type="GO" id="GO:0120010">
    <property type="term" value="P:intermembrane phospholipid transfer"/>
    <property type="evidence" value="ECO:0007669"/>
    <property type="project" value="TreeGrafter"/>
</dbReference>
<dbReference type="EMBL" id="AP019860">
    <property type="protein sequence ID" value="BBM82827.1"/>
    <property type="molecule type" value="Genomic_DNA"/>
</dbReference>
<dbReference type="SUPFAM" id="SSF53474">
    <property type="entry name" value="alpha/beta-Hydrolases"/>
    <property type="match status" value="1"/>
</dbReference>
<comment type="similarity">
    <text evidence="1">Belongs to the MlaA family.</text>
</comment>
<dbReference type="InterPro" id="IPR007428">
    <property type="entry name" value="MlaA"/>
</dbReference>
<dbReference type="OrthoDB" id="9785326at2"/>
<keyword evidence="5" id="KW-1185">Reference proteome</keyword>
<dbReference type="RefSeq" id="WP_151967054.1">
    <property type="nucleotide sequence ID" value="NZ_AP019860.1"/>
</dbReference>
<sequence>MISQKFTWGIVLCIFVCSCSAPVKVFETQVVESQPIFESEKDLDYVVEGDVAYEDFLSDMPVYEVQMQKNDPTEGVTIWDPIESVNRPIYHFNDFVIRWVLTPVGDVYGYVVPREAQKRIQNVADNINMPTKFVNNLLQFKFVHASSVVSRFLLNSTIGIAGIFDFADYTGVGFLKKPPVQGFEKTLAHWGLPPGPFIMIPFLGPSDIRGIGGLAGDNATSVFTYYLQEVGTVLNINNILYVIVPIWNTNTKGVADPYANIRDLSRLRVVGSVELEEHTPQQEAKKVIRPQDAGILETLGYLQYTGRNPRFANQAITGDIKFKGQEKAINYNVWMQEKEAPLAFVIPGFGGDYNSGLCNKTAEDFYNEGFSVVTMSSIFSVNFAQGFKGNDKPGIIARDTEHIYTMIEAILGEIRNKYPQKITQVTLVGYSMGGFYTAFIAAKEEKLRNPIFDNYISVHSPGNLTYAMSLIDRFTYDSYKNLNNEERASRQLKSIGTIFELITSGGPNPWNTPYQLTGEDARFLVGFSYIRSLLVWTEGLPVASFSTYCRNIIIPTYQKKLGIDDGNINEEFGYNNSYWKIKNTLRDNYKLKFFVNANDPLVDKQSLRLLKHLVPENRLMLSPRGGHLGNLLQIQKDVIKAAKRPIIKLR</sequence>
<evidence type="ECO:0000313" key="5">
    <source>
        <dbReference type="Proteomes" id="UP000326354"/>
    </source>
</evidence>
<dbReference type="Gene3D" id="3.40.50.1820">
    <property type="entry name" value="alpha/beta hydrolase"/>
    <property type="match status" value="1"/>
</dbReference>
<dbReference type="PROSITE" id="PS51257">
    <property type="entry name" value="PROKAR_LIPOPROTEIN"/>
    <property type="match status" value="1"/>
</dbReference>
<dbReference type="Pfam" id="PF00561">
    <property type="entry name" value="Abhydrolase_1"/>
    <property type="match status" value="1"/>
</dbReference>
<dbReference type="Pfam" id="PF04333">
    <property type="entry name" value="MlaA"/>
    <property type="match status" value="1"/>
</dbReference>
<dbReference type="GO" id="GO:0016020">
    <property type="term" value="C:membrane"/>
    <property type="evidence" value="ECO:0007669"/>
    <property type="project" value="InterPro"/>
</dbReference>
<protein>
    <submittedName>
        <fullName evidence="4">ABC transporter</fullName>
    </submittedName>
</protein>
<dbReference type="AlphaFoldDB" id="A0A5S9IJS4"/>
<dbReference type="PANTHER" id="PTHR30035">
    <property type="entry name" value="LIPOPROTEIN VACJ-RELATED"/>
    <property type="match status" value="1"/>
</dbReference>
<dbReference type="InterPro" id="IPR000073">
    <property type="entry name" value="AB_hydrolase_1"/>
</dbReference>
<dbReference type="Proteomes" id="UP000326354">
    <property type="component" value="Chromosome"/>
</dbReference>
<gene>
    <name evidence="4" type="ORF">UABAM_01170</name>
</gene>
<dbReference type="InterPro" id="IPR029058">
    <property type="entry name" value="AB_hydrolase_fold"/>
</dbReference>
<evidence type="ECO:0000256" key="1">
    <source>
        <dbReference type="ARBA" id="ARBA00010634"/>
    </source>
</evidence>
<accession>A0A5S9IJS4</accession>
<reference evidence="4 5" key="1">
    <citation type="submission" date="2019-08" db="EMBL/GenBank/DDBJ databases">
        <title>Complete genome sequence of Candidatus Uab amorphum.</title>
        <authorList>
            <person name="Shiratori T."/>
            <person name="Suzuki S."/>
            <person name="Kakizawa Y."/>
            <person name="Ishida K."/>
        </authorList>
    </citation>
    <scope>NUCLEOTIDE SEQUENCE [LARGE SCALE GENOMIC DNA]</scope>
    <source>
        <strain evidence="4 5">SRT547</strain>
    </source>
</reference>
<proteinExistence type="inferred from homology"/>
<dbReference type="PRINTS" id="PR01805">
    <property type="entry name" value="VACJLIPOPROT"/>
</dbReference>
<name>A0A5S9IJS4_UABAM</name>